<accession>F6DN98</accession>
<reference evidence="2" key="1">
    <citation type="submission" date="2011-05" db="EMBL/GenBank/DDBJ databases">
        <title>Complete sequence of Desulfotomaculum ruminis DSM 2154.</title>
        <authorList>
            <person name="Lucas S."/>
            <person name="Copeland A."/>
            <person name="Lapidus A."/>
            <person name="Cheng J.-F."/>
            <person name="Goodwin L."/>
            <person name="Pitluck S."/>
            <person name="Lu M."/>
            <person name="Detter J.C."/>
            <person name="Han C."/>
            <person name="Tapia R."/>
            <person name="Land M."/>
            <person name="Hauser L."/>
            <person name="Kyrpides N."/>
            <person name="Ivanova N."/>
            <person name="Mikhailova N."/>
            <person name="Pagani I."/>
            <person name="Stams A.J.M."/>
            <person name="Plugge C.M."/>
            <person name="Muyzer G."/>
            <person name="Kuever J."/>
            <person name="Parshina S.N."/>
            <person name="Ivanova A.E."/>
            <person name="Nazina T.N."/>
            <person name="Brambilla E."/>
            <person name="Spring S."/>
            <person name="Klenk H.-P."/>
            <person name="Woyke T."/>
        </authorList>
    </citation>
    <scope>NUCLEOTIDE SEQUENCE [LARGE SCALE GENOMIC DNA]</scope>
    <source>
        <strain evidence="2">ATCC 23193 / DSM 2154 / NCIB 8452 / DL</strain>
    </source>
</reference>
<dbReference type="HOGENOM" id="CLU_986025_0_0_9"/>
<dbReference type="KEGG" id="dru:Desru_3587"/>
<gene>
    <name evidence="1" type="ordered locus">Desru_3587</name>
</gene>
<evidence type="ECO:0000313" key="1">
    <source>
        <dbReference type="EMBL" id="AEG61789.1"/>
    </source>
</evidence>
<dbReference type="OrthoDB" id="2960865at2"/>
<protein>
    <submittedName>
        <fullName evidence="1">Uncharacterized protein</fullName>
    </submittedName>
</protein>
<dbReference type="eggNOG" id="ENOG5032VTQ">
    <property type="taxonomic scope" value="Bacteria"/>
</dbReference>
<reference evidence="1 2" key="2">
    <citation type="journal article" date="2012" name="Stand. Genomic Sci.">
        <title>Complete genome sequence of the sulfate-reducing firmicute Desulfotomaculum ruminis type strain (DL(T)).</title>
        <authorList>
            <person name="Spring S."/>
            <person name="Visser M."/>
            <person name="Lu M."/>
            <person name="Copeland A."/>
            <person name="Lapidus A."/>
            <person name="Lucas S."/>
            <person name="Cheng J.F."/>
            <person name="Han C."/>
            <person name="Tapia R."/>
            <person name="Goodwin L.A."/>
            <person name="Pitluck S."/>
            <person name="Ivanova N."/>
            <person name="Land M."/>
            <person name="Hauser L."/>
            <person name="Larimer F."/>
            <person name="Rohde M."/>
            <person name="Goker M."/>
            <person name="Detter J.C."/>
            <person name="Kyrpides N.C."/>
            <person name="Woyke T."/>
            <person name="Schaap P.J."/>
            <person name="Plugge C.M."/>
            <person name="Muyzer G."/>
            <person name="Kuever J."/>
            <person name="Pereira I.A."/>
            <person name="Parshina S.N."/>
            <person name="Bernier-Latmani R."/>
            <person name="Stams A.J."/>
            <person name="Klenk H.P."/>
        </authorList>
    </citation>
    <scope>NUCLEOTIDE SEQUENCE [LARGE SCALE GENOMIC DNA]</scope>
    <source>
        <strain evidence="2">ATCC 23193 / DSM 2154 / NCIB 8452 / DL</strain>
    </source>
</reference>
<dbReference type="STRING" id="696281.Desru_3587"/>
<dbReference type="EMBL" id="CP002780">
    <property type="protein sequence ID" value="AEG61789.1"/>
    <property type="molecule type" value="Genomic_DNA"/>
</dbReference>
<keyword evidence="2" id="KW-1185">Reference proteome</keyword>
<dbReference type="Proteomes" id="UP000009234">
    <property type="component" value="Chromosome"/>
</dbReference>
<proteinExistence type="predicted"/>
<sequence length="282" mass="32406">MSYTVSENQMLATMIAVLKDDGKTDLANILSVSKFNFDPQWEFSGIVSYQRKLYSNLKVPIAFRAMVKEALPELSKIACSIYEDDDTYYYLGINDVGVLAINLEEITFEERKVIVEKNSVFTSFMKYLADNTDVPEIQKKYLFEACENGYSNNMLSATVMLGCSAELLLLELSRAYYEYLKKHGTPSEQSEYERKVINAKVASVRLTELMKRIEANPTIFESFGFENVRLNFNYLDVIRQNRNDSGHPTGKIITKEQFEMILTNYQAFLPKTIKAIRELPNL</sequence>
<dbReference type="RefSeq" id="WP_013843535.1">
    <property type="nucleotide sequence ID" value="NC_015589.1"/>
</dbReference>
<evidence type="ECO:0000313" key="2">
    <source>
        <dbReference type="Proteomes" id="UP000009234"/>
    </source>
</evidence>
<organism evidence="1 2">
    <name type="scientific">Desulforamulus ruminis (strain ATCC 23193 / DSM 2154 / NCIMB 8452 / DL)</name>
    <name type="common">Desulfotomaculum ruminis</name>
    <dbReference type="NCBI Taxonomy" id="696281"/>
    <lineage>
        <taxon>Bacteria</taxon>
        <taxon>Bacillati</taxon>
        <taxon>Bacillota</taxon>
        <taxon>Clostridia</taxon>
        <taxon>Eubacteriales</taxon>
        <taxon>Peptococcaceae</taxon>
        <taxon>Desulforamulus</taxon>
    </lineage>
</organism>
<dbReference type="AlphaFoldDB" id="F6DN98"/>
<name>F6DN98_DESRL</name>